<dbReference type="PROSITE" id="PS51154">
    <property type="entry name" value="MACRO"/>
    <property type="match status" value="1"/>
</dbReference>
<accession>A0AAW1PMD9</accession>
<comment type="caution">
    <text evidence="3">The sequence shown here is derived from an EMBL/GenBank/DDBJ whole genome shotgun (WGS) entry which is preliminary data.</text>
</comment>
<dbReference type="AlphaFoldDB" id="A0AAW1PMD9"/>
<feature type="compositionally biased region" description="Low complexity" evidence="1">
    <location>
        <begin position="193"/>
        <end position="212"/>
    </location>
</feature>
<dbReference type="Gene3D" id="3.40.220.10">
    <property type="entry name" value="Leucine Aminopeptidase, subunit E, domain 1"/>
    <property type="match status" value="1"/>
</dbReference>
<dbReference type="PANTHER" id="PTHR11106">
    <property type="entry name" value="GANGLIOSIDE INDUCED DIFFERENTIATION ASSOCIATED PROTEIN 2-RELATED"/>
    <property type="match status" value="1"/>
</dbReference>
<dbReference type="CDD" id="cd02908">
    <property type="entry name" value="Macro_OAADPr_deacetylase"/>
    <property type="match status" value="1"/>
</dbReference>
<dbReference type="InterPro" id="IPR002589">
    <property type="entry name" value="Macro_dom"/>
</dbReference>
<gene>
    <name evidence="3" type="ORF">WJX72_012457</name>
</gene>
<sequence length="253" mass="27028">MLAYKLTPSTVLVLQRGDITRWIGGAIVNAANERMLGGGGVDGAIHRAAGPELLQACKEVPPVARNVRCPTGEARHTKAFDLPVRYVIHTVGPIYDGPEESAPLLESAYRSSLQLANKLTLKSVAFPAISCGVFGYPYDEAAEIALQISQQEAGQLEQIHFVLFNKSVYDAFVSEAANTLEEAEPPEDEDRSAQAAEPAVPAATTAQASEAADGSDANGSKRKADGEPDQNAEEGEEEQQTKERTPKPENAEL</sequence>
<dbReference type="InterPro" id="IPR043472">
    <property type="entry name" value="Macro_dom-like"/>
</dbReference>
<evidence type="ECO:0000256" key="1">
    <source>
        <dbReference type="SAM" id="MobiDB-lite"/>
    </source>
</evidence>
<dbReference type="NCBIfam" id="NF001664">
    <property type="entry name" value="PRK00431.1-6"/>
    <property type="match status" value="1"/>
</dbReference>
<protein>
    <recommendedName>
        <fullName evidence="2">Macro domain-containing protein</fullName>
    </recommendedName>
</protein>
<evidence type="ECO:0000259" key="2">
    <source>
        <dbReference type="PROSITE" id="PS51154"/>
    </source>
</evidence>
<feature type="domain" description="Macro" evidence="2">
    <location>
        <begin position="1"/>
        <end position="180"/>
    </location>
</feature>
<dbReference type="EMBL" id="JALJOR010000011">
    <property type="protein sequence ID" value="KAK9809269.1"/>
    <property type="molecule type" value="Genomic_DNA"/>
</dbReference>
<keyword evidence="4" id="KW-1185">Reference proteome</keyword>
<reference evidence="3 4" key="1">
    <citation type="journal article" date="2024" name="Nat. Commun.">
        <title>Phylogenomics reveals the evolutionary origins of lichenization in chlorophyte algae.</title>
        <authorList>
            <person name="Puginier C."/>
            <person name="Libourel C."/>
            <person name="Otte J."/>
            <person name="Skaloud P."/>
            <person name="Haon M."/>
            <person name="Grisel S."/>
            <person name="Petersen M."/>
            <person name="Berrin J.G."/>
            <person name="Delaux P.M."/>
            <person name="Dal Grande F."/>
            <person name="Keller J."/>
        </authorList>
    </citation>
    <scope>NUCLEOTIDE SEQUENCE [LARGE SCALE GENOMIC DNA]</scope>
    <source>
        <strain evidence="3 4">SAG 2043</strain>
    </source>
</reference>
<proteinExistence type="predicted"/>
<dbReference type="PANTHER" id="PTHR11106:SF27">
    <property type="entry name" value="MACRO DOMAIN-CONTAINING PROTEIN"/>
    <property type="match status" value="1"/>
</dbReference>
<feature type="compositionally biased region" description="Acidic residues" evidence="1">
    <location>
        <begin position="227"/>
        <end position="238"/>
    </location>
</feature>
<evidence type="ECO:0000313" key="4">
    <source>
        <dbReference type="Proteomes" id="UP001489004"/>
    </source>
</evidence>
<name>A0AAW1PMD9_9CHLO</name>
<evidence type="ECO:0000313" key="3">
    <source>
        <dbReference type="EMBL" id="KAK9809269.1"/>
    </source>
</evidence>
<dbReference type="Pfam" id="PF01661">
    <property type="entry name" value="Macro"/>
    <property type="match status" value="1"/>
</dbReference>
<feature type="compositionally biased region" description="Basic and acidic residues" evidence="1">
    <location>
        <begin position="239"/>
        <end position="253"/>
    </location>
</feature>
<feature type="compositionally biased region" description="Acidic residues" evidence="1">
    <location>
        <begin position="181"/>
        <end position="190"/>
    </location>
</feature>
<feature type="region of interest" description="Disordered" evidence="1">
    <location>
        <begin position="180"/>
        <end position="253"/>
    </location>
</feature>
<dbReference type="SUPFAM" id="SSF52949">
    <property type="entry name" value="Macro domain-like"/>
    <property type="match status" value="1"/>
</dbReference>
<organism evidence="3 4">
    <name type="scientific">[Myrmecia] bisecta</name>
    <dbReference type="NCBI Taxonomy" id="41462"/>
    <lineage>
        <taxon>Eukaryota</taxon>
        <taxon>Viridiplantae</taxon>
        <taxon>Chlorophyta</taxon>
        <taxon>core chlorophytes</taxon>
        <taxon>Trebouxiophyceae</taxon>
        <taxon>Trebouxiales</taxon>
        <taxon>Trebouxiaceae</taxon>
        <taxon>Myrmecia</taxon>
    </lineage>
</organism>
<dbReference type="SMART" id="SM00506">
    <property type="entry name" value="A1pp"/>
    <property type="match status" value="1"/>
</dbReference>
<dbReference type="Proteomes" id="UP001489004">
    <property type="component" value="Unassembled WGS sequence"/>
</dbReference>